<feature type="domain" description="HTH psq-type" evidence="2">
    <location>
        <begin position="196"/>
        <end position="232"/>
    </location>
</feature>
<dbReference type="Proteomes" id="UP000728185">
    <property type="component" value="Unassembled WGS sequence"/>
</dbReference>
<feature type="region of interest" description="Disordered" evidence="1">
    <location>
        <begin position="242"/>
        <end position="281"/>
    </location>
</feature>
<feature type="compositionally biased region" description="Low complexity" evidence="1">
    <location>
        <begin position="163"/>
        <end position="184"/>
    </location>
</feature>
<name>A0A8E0VEH9_9TREM</name>
<comment type="caution">
    <text evidence="3">The sequence shown here is derived from an EMBL/GenBank/DDBJ whole genome shotgun (WGS) entry which is preliminary data.</text>
</comment>
<gene>
    <name evidence="3" type="ORF">FBUS_10288</name>
</gene>
<dbReference type="InterPro" id="IPR007889">
    <property type="entry name" value="HTH_Psq"/>
</dbReference>
<protein>
    <submittedName>
        <fullName evidence="3">Aspartyl aminopeptidase</fullName>
    </submittedName>
</protein>
<evidence type="ECO:0000313" key="3">
    <source>
        <dbReference type="EMBL" id="KAA0185029.1"/>
    </source>
</evidence>
<evidence type="ECO:0000313" key="4">
    <source>
        <dbReference type="Proteomes" id="UP000728185"/>
    </source>
</evidence>
<feature type="compositionally biased region" description="Low complexity" evidence="1">
    <location>
        <begin position="439"/>
        <end position="453"/>
    </location>
</feature>
<keyword evidence="3" id="KW-0645">Protease</keyword>
<feature type="region of interest" description="Disordered" evidence="1">
    <location>
        <begin position="481"/>
        <end position="502"/>
    </location>
</feature>
<feature type="region of interest" description="Disordered" evidence="1">
    <location>
        <begin position="914"/>
        <end position="944"/>
    </location>
</feature>
<keyword evidence="3" id="KW-0031">Aminopeptidase</keyword>
<feature type="compositionally biased region" description="Low complexity" evidence="1">
    <location>
        <begin position="929"/>
        <end position="944"/>
    </location>
</feature>
<feature type="compositionally biased region" description="Polar residues" evidence="1">
    <location>
        <begin position="249"/>
        <end position="265"/>
    </location>
</feature>
<reference evidence="3" key="1">
    <citation type="submission" date="2019-05" db="EMBL/GenBank/DDBJ databases">
        <title>Annotation for the trematode Fasciolopsis buski.</title>
        <authorList>
            <person name="Choi Y.-J."/>
        </authorList>
    </citation>
    <scope>NUCLEOTIDE SEQUENCE</scope>
    <source>
        <strain evidence="3">HT</strain>
        <tissue evidence="3">Whole worm</tissue>
    </source>
</reference>
<sequence>MSELTERVDEVDKVDQSNCDQTDSIFQPSVVPYFEPMETELKMSSTQLLNDSTSAFQSTPSPSQSCVSSTPCIRLNTSDDHPVVLSADAANATELDFQSVVQSSDSTSCSTPLIAPYVNQDTTRGTVNTTVTTTAAASTGTSIIANAMNSSGCISGATKILSRSTQSPTPTSVPAAATTNASTAIKRPRQKPSERRELLIRAVNDVMNSNMSMRRAAQKHNLAKSSLCDFVRKNKISLPNLRVKPCPSVSDSTPGQNSTRASTSVIPGPMVTPGIKRMPPQSEEFNQTTKLACPMDRKPCLLNKPRDPGSQTNELNSSGRTSSGLTNIPLSVFPDSPLTMDSLDPERSASKSPFAHLRSGHNNNITGTNSAASILSNNVSNIVPTSPSTGGNTVSSNRVSAVTHPSKTNRIESPWYNAAGLPTQVPMRSWTVTHHPHQMNGTTSNTSASSNMTGERKSATYNSLFQLRQTLDNSGVVVNLSDPNAQPDNTTTETFTTSEVDKGLNGTVDPFLSGQPQLDSRPTSVTSPQYITESATITTSCNVQPSTNSDPITGAQQPQEFNSLVYSLPVGFGTPLTAVSTVGLGNAAAAAAAAACLNDVNWLVRSRESRLPIPAFDSTQLNLSSQPNLASASDSPVSIALGSNGAPALCSGVNQISSFNPPAVPTTPSMSPFFTTTELSATYPTAAAVIAALVLQQHSRNASAASGPPNAPCPTVCPSTAPIGTPTALPNLIGYPSTQLTYPIPVPNSGVSVSVPNSNLTTLYTPALFPAPTDLTLPPGSAVVPISGGNSVSGARLASSRPPSAQSGPPSSGPIQSTHATQPLPPRIAQPNLSAMSVSDLLQQLGVEDLHTLLLRSGNTNNSATQQPRTQLDSVGSSSLLANALSTQLLPHLLTYPTLRQFLTTLVGSTSQKAVNPMSTLSSKPSKITNNTTTSNTNTTNSASSTTVAATASATVGSTVPDNFLPSSLLLDHQNLHSSAGHEVPDVCQNLLDSNMSVNMTKLHSHVKGLIDFINKSPSPFHGTFPITLSVSSPGCIIFCPGCKQCGFSIVILN</sequence>
<dbReference type="GO" id="GO:0004177">
    <property type="term" value="F:aminopeptidase activity"/>
    <property type="evidence" value="ECO:0007669"/>
    <property type="project" value="UniProtKB-KW"/>
</dbReference>
<feature type="compositionally biased region" description="Low complexity" evidence="1">
    <location>
        <begin position="798"/>
        <end position="817"/>
    </location>
</feature>
<feature type="region of interest" description="Disordered" evidence="1">
    <location>
        <begin position="340"/>
        <end position="362"/>
    </location>
</feature>
<keyword evidence="3" id="KW-0378">Hydrolase</keyword>
<keyword evidence="4" id="KW-1185">Reference proteome</keyword>
<feature type="region of interest" description="Disordered" evidence="1">
    <location>
        <begin position="435"/>
        <end position="454"/>
    </location>
</feature>
<feature type="compositionally biased region" description="Polar residues" evidence="1">
    <location>
        <begin position="309"/>
        <end position="328"/>
    </location>
</feature>
<proteinExistence type="predicted"/>
<dbReference type="AlphaFoldDB" id="A0A8E0VEH9"/>
<organism evidence="3 4">
    <name type="scientific">Fasciolopsis buskii</name>
    <dbReference type="NCBI Taxonomy" id="27845"/>
    <lineage>
        <taxon>Eukaryota</taxon>
        <taxon>Metazoa</taxon>
        <taxon>Spiralia</taxon>
        <taxon>Lophotrochozoa</taxon>
        <taxon>Platyhelminthes</taxon>
        <taxon>Trematoda</taxon>
        <taxon>Digenea</taxon>
        <taxon>Plagiorchiida</taxon>
        <taxon>Echinostomata</taxon>
        <taxon>Echinostomatoidea</taxon>
        <taxon>Fasciolidae</taxon>
        <taxon>Fasciolopsis</taxon>
    </lineage>
</organism>
<dbReference type="GO" id="GO:0003677">
    <property type="term" value="F:DNA binding"/>
    <property type="evidence" value="ECO:0007669"/>
    <property type="project" value="InterPro"/>
</dbReference>
<feature type="region of interest" description="Disordered" evidence="1">
    <location>
        <begin position="163"/>
        <end position="195"/>
    </location>
</feature>
<dbReference type="EMBL" id="LUCM01010753">
    <property type="protein sequence ID" value="KAA0185029.1"/>
    <property type="molecule type" value="Genomic_DNA"/>
</dbReference>
<accession>A0A8E0VEH9</accession>
<feature type="region of interest" description="Disordered" evidence="1">
    <location>
        <begin position="791"/>
        <end position="830"/>
    </location>
</feature>
<feature type="region of interest" description="Disordered" evidence="1">
    <location>
        <begin position="297"/>
        <end position="328"/>
    </location>
</feature>
<feature type="compositionally biased region" description="Polar residues" evidence="1">
    <location>
        <begin position="914"/>
        <end position="928"/>
    </location>
</feature>
<evidence type="ECO:0000256" key="1">
    <source>
        <dbReference type="SAM" id="MobiDB-lite"/>
    </source>
</evidence>
<dbReference type="Pfam" id="PF05225">
    <property type="entry name" value="HTH_psq"/>
    <property type="match status" value="1"/>
</dbReference>
<dbReference type="OrthoDB" id="9880441at2759"/>
<evidence type="ECO:0000259" key="2">
    <source>
        <dbReference type="Pfam" id="PF05225"/>
    </source>
</evidence>
<feature type="compositionally biased region" description="Basic and acidic residues" evidence="1">
    <location>
        <begin position="297"/>
        <end position="307"/>
    </location>
</feature>